<dbReference type="PANTHER" id="PTHR33175:SF3">
    <property type="entry name" value="DNA-BINDING PROTEIN HU-BETA"/>
    <property type="match status" value="1"/>
</dbReference>
<dbReference type="RefSeq" id="WP_296939318.1">
    <property type="nucleotide sequence ID" value="NZ_LT599032.1"/>
</dbReference>
<evidence type="ECO:0000256" key="1">
    <source>
        <dbReference type="ARBA" id="ARBA00010529"/>
    </source>
</evidence>
<proteinExistence type="inferred from homology"/>
<keyword evidence="3 5" id="KW-0238">DNA-binding</keyword>
<protein>
    <submittedName>
        <fullName evidence="5">Putative DNA-binding protein HU</fullName>
    </submittedName>
</protein>
<dbReference type="SUPFAM" id="SSF47729">
    <property type="entry name" value="IHF-like DNA-binding proteins"/>
    <property type="match status" value="1"/>
</dbReference>
<dbReference type="AlphaFoldDB" id="A0A212J7N8"/>
<dbReference type="Pfam" id="PF00216">
    <property type="entry name" value="Bac_DNA_binding"/>
    <property type="match status" value="1"/>
</dbReference>
<dbReference type="InterPro" id="IPR000119">
    <property type="entry name" value="Hist_DNA-bd"/>
</dbReference>
<evidence type="ECO:0000256" key="4">
    <source>
        <dbReference type="RuleBase" id="RU003939"/>
    </source>
</evidence>
<evidence type="ECO:0000313" key="5">
    <source>
        <dbReference type="EMBL" id="SBV95438.1"/>
    </source>
</evidence>
<dbReference type="Gene3D" id="4.10.520.10">
    <property type="entry name" value="IHF-like DNA-binding proteins"/>
    <property type="match status" value="1"/>
</dbReference>
<evidence type="ECO:0000256" key="3">
    <source>
        <dbReference type="ARBA" id="ARBA00023125"/>
    </source>
</evidence>
<evidence type="ECO:0000256" key="2">
    <source>
        <dbReference type="ARBA" id="ARBA00023067"/>
    </source>
</evidence>
<comment type="similarity">
    <text evidence="1 4">Belongs to the bacterial histone-like protein family.</text>
</comment>
<dbReference type="GO" id="GO:0030527">
    <property type="term" value="F:structural constituent of chromatin"/>
    <property type="evidence" value="ECO:0007669"/>
    <property type="project" value="InterPro"/>
</dbReference>
<dbReference type="GO" id="GO:0005829">
    <property type="term" value="C:cytosol"/>
    <property type="evidence" value="ECO:0007669"/>
    <property type="project" value="TreeGrafter"/>
</dbReference>
<dbReference type="EMBL" id="FLUM01000001">
    <property type="protein sequence ID" value="SBV95438.1"/>
    <property type="molecule type" value="Genomic_DNA"/>
</dbReference>
<dbReference type="GO" id="GO:0030261">
    <property type="term" value="P:chromosome condensation"/>
    <property type="evidence" value="ECO:0007669"/>
    <property type="project" value="UniProtKB-KW"/>
</dbReference>
<sequence length="91" mass="10234">MNKKQLIKIASETSGVPQQTLHAYLEILLNAMSTELTNGNSLTFSNFGTFKAKKQDERFVRNPKNGQVSLEKAKIKISFKASPGIYRKDDE</sequence>
<dbReference type="GO" id="GO:0003677">
    <property type="term" value="F:DNA binding"/>
    <property type="evidence" value="ECO:0007669"/>
    <property type="project" value="UniProtKB-KW"/>
</dbReference>
<organism evidence="5">
    <name type="scientific">uncultured Dysgonomonas sp</name>
    <dbReference type="NCBI Taxonomy" id="206096"/>
    <lineage>
        <taxon>Bacteria</taxon>
        <taxon>Pseudomonadati</taxon>
        <taxon>Bacteroidota</taxon>
        <taxon>Bacteroidia</taxon>
        <taxon>Bacteroidales</taxon>
        <taxon>Dysgonomonadaceae</taxon>
        <taxon>Dysgonomonas</taxon>
        <taxon>environmental samples</taxon>
    </lineage>
</organism>
<gene>
    <name evidence="5" type="ORF">KL86DYS1_11391</name>
</gene>
<reference evidence="5" key="1">
    <citation type="submission" date="2016-04" db="EMBL/GenBank/DDBJ databases">
        <authorList>
            <person name="Evans L.H."/>
            <person name="Alamgir A."/>
            <person name="Owens N."/>
            <person name="Weber N.D."/>
            <person name="Virtaneva K."/>
            <person name="Barbian K."/>
            <person name="Babar A."/>
            <person name="Rosenke K."/>
        </authorList>
    </citation>
    <scope>NUCLEOTIDE SEQUENCE</scope>
    <source>
        <strain evidence="5">86-1</strain>
    </source>
</reference>
<keyword evidence="2" id="KW-0226">DNA condensation</keyword>
<name>A0A212J7N8_9BACT</name>
<dbReference type="SMART" id="SM00411">
    <property type="entry name" value="BHL"/>
    <property type="match status" value="1"/>
</dbReference>
<dbReference type="InterPro" id="IPR010992">
    <property type="entry name" value="IHF-like_DNA-bd_dom_sf"/>
</dbReference>
<accession>A0A212J7N8</accession>
<dbReference type="PANTHER" id="PTHR33175">
    <property type="entry name" value="DNA-BINDING PROTEIN HU"/>
    <property type="match status" value="1"/>
</dbReference>